<feature type="compositionally biased region" description="Polar residues" evidence="1">
    <location>
        <begin position="174"/>
        <end position="212"/>
    </location>
</feature>
<dbReference type="AlphaFoldDB" id="A0AAV7TJU7"/>
<protein>
    <submittedName>
        <fullName evidence="2">Uncharacterized protein</fullName>
    </submittedName>
</protein>
<organism evidence="2 3">
    <name type="scientific">Pleurodeles waltl</name>
    <name type="common">Iberian ribbed newt</name>
    <dbReference type="NCBI Taxonomy" id="8319"/>
    <lineage>
        <taxon>Eukaryota</taxon>
        <taxon>Metazoa</taxon>
        <taxon>Chordata</taxon>
        <taxon>Craniata</taxon>
        <taxon>Vertebrata</taxon>
        <taxon>Euteleostomi</taxon>
        <taxon>Amphibia</taxon>
        <taxon>Batrachia</taxon>
        <taxon>Caudata</taxon>
        <taxon>Salamandroidea</taxon>
        <taxon>Salamandridae</taxon>
        <taxon>Pleurodelinae</taxon>
        <taxon>Pleurodeles</taxon>
    </lineage>
</organism>
<feature type="compositionally biased region" description="Polar residues" evidence="1">
    <location>
        <begin position="225"/>
        <end position="235"/>
    </location>
</feature>
<dbReference type="EMBL" id="JANPWB010000006">
    <property type="protein sequence ID" value="KAJ1176214.1"/>
    <property type="molecule type" value="Genomic_DNA"/>
</dbReference>
<name>A0AAV7TJU7_PLEWA</name>
<reference evidence="2" key="1">
    <citation type="journal article" date="2022" name="bioRxiv">
        <title>Sequencing and chromosome-scale assembly of the giantPleurodeles waltlgenome.</title>
        <authorList>
            <person name="Brown T."/>
            <person name="Elewa A."/>
            <person name="Iarovenko S."/>
            <person name="Subramanian E."/>
            <person name="Araus A.J."/>
            <person name="Petzold A."/>
            <person name="Susuki M."/>
            <person name="Suzuki K.-i.T."/>
            <person name="Hayashi T."/>
            <person name="Toyoda A."/>
            <person name="Oliveira C."/>
            <person name="Osipova E."/>
            <person name="Leigh N.D."/>
            <person name="Simon A."/>
            <person name="Yun M.H."/>
        </authorList>
    </citation>
    <scope>NUCLEOTIDE SEQUENCE</scope>
    <source>
        <strain evidence="2">20211129_DDA</strain>
        <tissue evidence="2">Liver</tissue>
    </source>
</reference>
<evidence type="ECO:0000313" key="2">
    <source>
        <dbReference type="EMBL" id="KAJ1176214.1"/>
    </source>
</evidence>
<dbReference type="Proteomes" id="UP001066276">
    <property type="component" value="Chromosome 3_2"/>
</dbReference>
<keyword evidence="3" id="KW-1185">Reference proteome</keyword>
<sequence length="235" mass="24953">MGSELPEAEAMRPASGSGSGSGTLRSSNTPQADNAHKQHWPDLDANLEELLTKAQELLAQQRKAQGSKPGAKNRNEGAKAAINVTTKSRPDTLPKGPGQRVSVARTATPYSGAGGRRQGAKKNSSTVQREARKAQTVGEQGGVSHPVSLDDDTWSEATDKGSRGEHEEEPEASTPGTSGPSQRQALEQEVSTQVQHEGRATQQGGNQYQHSQLWDPGWGGEFDPTRSSGVSKRPN</sequence>
<gene>
    <name evidence="2" type="ORF">NDU88_001497</name>
</gene>
<feature type="compositionally biased region" description="Polar residues" evidence="1">
    <location>
        <begin position="23"/>
        <end position="32"/>
    </location>
</feature>
<evidence type="ECO:0000313" key="3">
    <source>
        <dbReference type="Proteomes" id="UP001066276"/>
    </source>
</evidence>
<feature type="compositionally biased region" description="Basic and acidic residues" evidence="1">
    <location>
        <begin position="157"/>
        <end position="166"/>
    </location>
</feature>
<feature type="region of interest" description="Disordered" evidence="1">
    <location>
        <begin position="1"/>
        <end position="235"/>
    </location>
</feature>
<comment type="caution">
    <text evidence="2">The sequence shown here is derived from an EMBL/GenBank/DDBJ whole genome shotgun (WGS) entry which is preliminary data.</text>
</comment>
<evidence type="ECO:0000256" key="1">
    <source>
        <dbReference type="SAM" id="MobiDB-lite"/>
    </source>
</evidence>
<accession>A0AAV7TJU7</accession>
<proteinExistence type="predicted"/>